<dbReference type="AlphaFoldDB" id="V6LXD0"/>
<proteinExistence type="predicted"/>
<organism evidence="1">
    <name type="scientific">Spironucleus salmonicida</name>
    <dbReference type="NCBI Taxonomy" id="348837"/>
    <lineage>
        <taxon>Eukaryota</taxon>
        <taxon>Metamonada</taxon>
        <taxon>Diplomonadida</taxon>
        <taxon>Hexamitidae</taxon>
        <taxon>Hexamitinae</taxon>
        <taxon>Spironucleus</taxon>
    </lineage>
</organism>
<dbReference type="SUPFAM" id="SSF52540">
    <property type="entry name" value="P-loop containing nucleoside triphosphate hydrolases"/>
    <property type="match status" value="1"/>
</dbReference>
<sequence length="223" mass="25758">MSAEKFSFTIQLIGAKNAGKRSLINRYCNSQYVRSDVPEKTEITYPVIYNNNSYTVTVNFEHYETLPNMLKNYQIICVDLREPQKIIDDQICKLTRQLQFKTTQNIPILGLCTDKQISTVRGSKAPFCEVSAFTGAGVKPFFGSIVWGLLKAQIEEIEAEIEFQNKNFNVVSFDNKNQFKSEDYVEFLTKFELPAFFKDLVMQICDKRPENVLEFCMQICESK</sequence>
<evidence type="ECO:0000313" key="1">
    <source>
        <dbReference type="EMBL" id="EST49287.1"/>
    </source>
</evidence>
<dbReference type="VEuPathDB" id="GiardiaDB:SS50377_26818"/>
<name>V6LXD0_9EUKA</name>
<reference evidence="1 2" key="1">
    <citation type="journal article" date="2014" name="PLoS Genet.">
        <title>The Genome of Spironucleus salmonicida Highlights a Fish Pathogen Adapted to Fluctuating Environments.</title>
        <authorList>
            <person name="Xu F."/>
            <person name="Jerlstrom-Hultqvist J."/>
            <person name="Einarsson E."/>
            <person name="Astvaldsson A."/>
            <person name="Svard S.G."/>
            <person name="Andersson J.O."/>
        </authorList>
    </citation>
    <scope>NUCLEOTIDE SEQUENCE</scope>
    <source>
        <strain evidence="2">ATCC 50377</strain>
    </source>
</reference>
<evidence type="ECO:0000313" key="3">
    <source>
        <dbReference type="Proteomes" id="UP000018208"/>
    </source>
</evidence>
<dbReference type="CDD" id="cd00882">
    <property type="entry name" value="Ras_like_GTPase"/>
    <property type="match status" value="1"/>
</dbReference>
<protein>
    <submittedName>
        <fullName evidence="1">Uncharacterized protein</fullName>
    </submittedName>
</protein>
<reference evidence="2" key="2">
    <citation type="submission" date="2020-12" db="EMBL/GenBank/DDBJ databases">
        <title>New Spironucleus salmonicida genome in near-complete chromosomes.</title>
        <authorList>
            <person name="Xu F."/>
            <person name="Kurt Z."/>
            <person name="Jimenez-Gonzalez A."/>
            <person name="Astvaldsson A."/>
            <person name="Andersson J.O."/>
            <person name="Svard S.G."/>
        </authorList>
    </citation>
    <scope>NUCLEOTIDE SEQUENCE</scope>
    <source>
        <strain evidence="2">ATCC 50377</strain>
    </source>
</reference>
<dbReference type="EMBL" id="KI545953">
    <property type="protein sequence ID" value="EST49287.1"/>
    <property type="molecule type" value="Genomic_DNA"/>
</dbReference>
<accession>V6LXD0</accession>
<dbReference type="EMBL" id="AUWU02000007">
    <property type="protein sequence ID" value="KAH0570538.1"/>
    <property type="molecule type" value="Genomic_DNA"/>
</dbReference>
<gene>
    <name evidence="1" type="ORF">SS50377_10510</name>
    <name evidence="2" type="ORF">SS50377_26818</name>
</gene>
<evidence type="ECO:0000313" key="2">
    <source>
        <dbReference type="EMBL" id="KAH0570538.1"/>
    </source>
</evidence>
<keyword evidence="3" id="KW-1185">Reference proteome</keyword>
<dbReference type="Gene3D" id="3.40.50.300">
    <property type="entry name" value="P-loop containing nucleotide triphosphate hydrolases"/>
    <property type="match status" value="1"/>
</dbReference>
<dbReference type="InterPro" id="IPR027417">
    <property type="entry name" value="P-loop_NTPase"/>
</dbReference>
<dbReference type="Proteomes" id="UP000018208">
    <property type="component" value="Unassembled WGS sequence"/>
</dbReference>